<gene>
    <name evidence="1" type="primary">recQ</name>
    <name evidence="1" type="ORF">C5S46_06605</name>
</gene>
<name>A0AC61S9P4_9EURY</name>
<organism evidence="1 2">
    <name type="scientific">Candidatus Methanomarinus sp</name>
    <dbReference type="NCBI Taxonomy" id="3386244"/>
    <lineage>
        <taxon>Archaea</taxon>
        <taxon>Methanobacteriati</taxon>
        <taxon>Methanobacteriota</taxon>
        <taxon>Stenosarchaea group</taxon>
        <taxon>Methanomicrobia</taxon>
        <taxon>Methanosarcinales</taxon>
        <taxon>ANME-2 cluster</taxon>
        <taxon>Candidatus Methanocomedenaceae</taxon>
        <taxon>Candidatus Methanomarinus</taxon>
    </lineage>
</organism>
<dbReference type="Proteomes" id="UP000315423">
    <property type="component" value="Unassembled WGS sequence"/>
</dbReference>
<dbReference type="EMBL" id="QYBA01000223">
    <property type="protein sequence ID" value="TKY91292.1"/>
    <property type="molecule type" value="Genomic_DNA"/>
</dbReference>
<feature type="non-terminal residue" evidence="1">
    <location>
        <position position="598"/>
    </location>
</feature>
<keyword evidence="1" id="KW-0347">Helicase</keyword>
<evidence type="ECO:0000313" key="2">
    <source>
        <dbReference type="Proteomes" id="UP000315423"/>
    </source>
</evidence>
<keyword evidence="1" id="KW-0067">ATP-binding</keyword>
<reference evidence="1" key="1">
    <citation type="submission" date="2018-09" db="EMBL/GenBank/DDBJ databases">
        <title>A genomic encyclopedia of anaerobic methanotrophic archaea.</title>
        <authorList>
            <person name="Skennerton C.T."/>
            <person name="Chadwick G.L."/>
            <person name="Laso-Perez R."/>
            <person name="Leu A.O."/>
            <person name="Speth D.R."/>
            <person name="Yu H."/>
            <person name="Morgan-Lang C."/>
            <person name="Hatzenpichler R."/>
            <person name="Goudeau D."/>
            <person name="Malmstrom R."/>
            <person name="Woyke T."/>
            <person name="Hallam S."/>
            <person name="Tyson G.W."/>
            <person name="Wegener G."/>
            <person name="Boetius A."/>
            <person name="Orphan V.J."/>
        </authorList>
    </citation>
    <scope>NUCLEOTIDE SEQUENCE</scope>
    <source>
        <strain evidence="1">CONS3730D10UFb2</strain>
    </source>
</reference>
<keyword evidence="1" id="KW-0378">Hydrolase</keyword>
<proteinExistence type="predicted"/>
<protein>
    <submittedName>
        <fullName evidence="1">DNA helicase RecQ</fullName>
        <ecNumber evidence="1">3.6.4.12</ecNumber>
    </submittedName>
</protein>
<keyword evidence="1" id="KW-0547">Nucleotide-binding</keyword>
<sequence length="598" mass="68361">MEQAFGVLKKYFGYTSFISYQEDIIKDILMRNDVFVMMPTGGGKSLCYQIPSLLLNGIVIVVSPLIALMKDQVDGLKANGIAAAYINSSLSFNKIEQIKKQILNNKISILYVAPERLMQTGFLNFLHDPDLNISLIAVDEAHCISEWGHDFRPKYRELRLLKEQFLDTPLIATTATAIPDVQKDIITQLKLDKPKIYTASLNRNNLTYLVKPKNNAYYQLLQYLTDHNKDPGIIYCYSRKSADILADKLQQEGLRALPYHAGLNPDLRARTQEKFIKDDVEIIVATIAFGMGIDKSNIRFVIHYDLPKNLETYYQETGRAGRDGEKSDCILFFSYGDKRKIEFFIDQKKNENEKHIAYQKLHDIITFCDSRTCRRKILLNYFGEEYDESNCGSCDVCLDPKDTIDGTDAAQKIFSCISQINERYGVTHIADVLCGSKGKKITSNQHDSLAIHGTGKEYSKKQWKALIRELVQLGYFRSDGNKYPVLKTTQKIRDTLASNEIIILTKPIEEIQVLQESYSEDFDHGLFETLKRLRKKLADEESIPPYIIFHDSSLKAMATQLPKSLADLRMINGVGERKLEKYGDQFLQVITGYCREKD</sequence>
<accession>A0AC61S9P4</accession>
<dbReference type="EC" id="3.6.4.12" evidence="1"/>
<comment type="caution">
    <text evidence="1">The sequence shown here is derived from an EMBL/GenBank/DDBJ whole genome shotgun (WGS) entry which is preliminary data.</text>
</comment>
<evidence type="ECO:0000313" key="1">
    <source>
        <dbReference type="EMBL" id="TKY91292.1"/>
    </source>
</evidence>